<evidence type="ECO:0008006" key="5">
    <source>
        <dbReference type="Google" id="ProtNLM"/>
    </source>
</evidence>
<keyword evidence="2" id="KW-0812">Transmembrane</keyword>
<dbReference type="InterPro" id="IPR030888">
    <property type="entry name" value="Put_ccm"/>
</dbReference>
<organism evidence="3 4">
    <name type="scientific">Sulfobacillus acidophilus (strain ATCC 700253 / DSM 10332 / NAL)</name>
    <dbReference type="NCBI Taxonomy" id="679936"/>
    <lineage>
        <taxon>Bacteria</taxon>
        <taxon>Bacillati</taxon>
        <taxon>Bacillota</taxon>
        <taxon>Clostridia</taxon>
        <taxon>Eubacteriales</taxon>
        <taxon>Clostridiales Family XVII. Incertae Sedis</taxon>
        <taxon>Sulfobacillus</taxon>
    </lineage>
</organism>
<evidence type="ECO:0000256" key="2">
    <source>
        <dbReference type="SAM" id="Phobius"/>
    </source>
</evidence>
<dbReference type="HOGENOM" id="CLU_2526265_0_0_9"/>
<keyword evidence="2" id="KW-1133">Transmembrane helix</keyword>
<name>G8TXQ8_SULAD</name>
<evidence type="ECO:0000313" key="4">
    <source>
        <dbReference type="Proteomes" id="UP000005439"/>
    </source>
</evidence>
<sequence length="84" mass="9865">MNPHLMTPLEKMYLWFLFFAYSAIWVIMFGFLARMVKRSRKIEADVRRLEQELQRQREKPDRPLEPSVNPTVSGPNPGSNSTVI</sequence>
<gene>
    <name evidence="3" type="ordered locus">Sulac_1517</name>
</gene>
<dbReference type="PATRIC" id="fig|679936.5.peg.1583"/>
<reference evidence="3 4" key="2">
    <citation type="journal article" date="2012" name="Stand. Genomic Sci.">
        <title>Complete genome sequence of the moderately thermophilic mineral-sulfide-oxidizing firmicute Sulfobacillus acidophilus type strain (NAL(T)).</title>
        <authorList>
            <person name="Anderson I."/>
            <person name="Chertkov O."/>
            <person name="Chen A."/>
            <person name="Saunders E."/>
            <person name="Lapidus A."/>
            <person name="Nolan M."/>
            <person name="Lucas S."/>
            <person name="Hammon N."/>
            <person name="Deshpande S."/>
            <person name="Cheng J.F."/>
            <person name="Han C."/>
            <person name="Tapia R."/>
            <person name="Goodwin L.A."/>
            <person name="Pitluck S."/>
            <person name="Liolios K."/>
            <person name="Pagani I."/>
            <person name="Ivanova N."/>
            <person name="Mikhailova N."/>
            <person name="Pati A."/>
            <person name="Palaniappan K."/>
            <person name="Land M."/>
            <person name="Pan C."/>
            <person name="Rohde M."/>
            <person name="Pukall R."/>
            <person name="Goker M."/>
            <person name="Detter J.C."/>
            <person name="Woyke T."/>
            <person name="Bristow J."/>
            <person name="Eisen J.A."/>
            <person name="Markowitz V."/>
            <person name="Hugenholtz P."/>
            <person name="Kyrpides N.C."/>
            <person name="Klenk H.P."/>
            <person name="Mavromatis K."/>
        </authorList>
    </citation>
    <scope>NUCLEOTIDE SEQUENCE [LARGE SCALE GENOMIC DNA]</scope>
    <source>
        <strain evidence="4">ATCC 700253 / DSM 10332 / NAL</strain>
    </source>
</reference>
<evidence type="ECO:0000313" key="3">
    <source>
        <dbReference type="EMBL" id="AEW05014.1"/>
    </source>
</evidence>
<reference evidence="4" key="1">
    <citation type="submission" date="2011-12" db="EMBL/GenBank/DDBJ databases">
        <title>The complete genome of chromosome of Sulfobacillus acidophilus DSM 10332.</title>
        <authorList>
            <person name="Lucas S."/>
            <person name="Han J."/>
            <person name="Lapidus A."/>
            <person name="Bruce D."/>
            <person name="Goodwin L."/>
            <person name="Pitluck S."/>
            <person name="Peters L."/>
            <person name="Kyrpides N."/>
            <person name="Mavromatis K."/>
            <person name="Ivanova N."/>
            <person name="Mikhailova N."/>
            <person name="Chertkov O."/>
            <person name="Saunders E."/>
            <person name="Detter J.C."/>
            <person name="Tapia R."/>
            <person name="Han C."/>
            <person name="Land M."/>
            <person name="Hauser L."/>
            <person name="Markowitz V."/>
            <person name="Cheng J.-F."/>
            <person name="Hugenholtz P."/>
            <person name="Woyke T."/>
            <person name="Wu D."/>
            <person name="Pukall R."/>
            <person name="Gehrich-Schroeter G."/>
            <person name="Schneider S."/>
            <person name="Klenk H.-P."/>
            <person name="Eisen J.A."/>
        </authorList>
    </citation>
    <scope>NUCLEOTIDE SEQUENCE [LARGE SCALE GENOMIC DNA]</scope>
    <source>
        <strain evidence="4">ATCC 700253 / DSM 10332 / NAL</strain>
    </source>
</reference>
<feature type="region of interest" description="Disordered" evidence="1">
    <location>
        <begin position="49"/>
        <end position="84"/>
    </location>
</feature>
<dbReference type="KEGG" id="sap:Sulac_1517"/>
<protein>
    <recommendedName>
        <fullName evidence="5">CcmD family protein</fullName>
    </recommendedName>
</protein>
<keyword evidence="4" id="KW-1185">Reference proteome</keyword>
<keyword evidence="2" id="KW-0472">Membrane</keyword>
<dbReference type="EMBL" id="CP003179">
    <property type="protein sequence ID" value="AEW05014.1"/>
    <property type="molecule type" value="Genomic_DNA"/>
</dbReference>
<evidence type="ECO:0000256" key="1">
    <source>
        <dbReference type="SAM" id="MobiDB-lite"/>
    </source>
</evidence>
<feature type="transmembrane region" description="Helical" evidence="2">
    <location>
        <begin position="12"/>
        <end position="33"/>
    </location>
</feature>
<accession>G8TXQ8</accession>
<dbReference type="STRING" id="679936.Sulac_1517"/>
<feature type="compositionally biased region" description="Basic and acidic residues" evidence="1">
    <location>
        <begin position="49"/>
        <end position="64"/>
    </location>
</feature>
<feature type="compositionally biased region" description="Polar residues" evidence="1">
    <location>
        <begin position="68"/>
        <end position="84"/>
    </location>
</feature>
<proteinExistence type="predicted"/>
<dbReference type="NCBIfam" id="TIGR04391">
    <property type="entry name" value="CcmD_alt_fam"/>
    <property type="match status" value="1"/>
</dbReference>
<dbReference type="Proteomes" id="UP000005439">
    <property type="component" value="Chromosome"/>
</dbReference>
<dbReference type="AlphaFoldDB" id="G8TXQ8"/>